<accession>A0AAE1FSV4</accession>
<protein>
    <submittedName>
        <fullName evidence="1">Uncharacterized protein</fullName>
    </submittedName>
</protein>
<keyword evidence="2" id="KW-1185">Reference proteome</keyword>
<organism evidence="1 2">
    <name type="scientific">Petrolisthes cinctipes</name>
    <name type="common">Flat porcelain crab</name>
    <dbReference type="NCBI Taxonomy" id="88211"/>
    <lineage>
        <taxon>Eukaryota</taxon>
        <taxon>Metazoa</taxon>
        <taxon>Ecdysozoa</taxon>
        <taxon>Arthropoda</taxon>
        <taxon>Crustacea</taxon>
        <taxon>Multicrustacea</taxon>
        <taxon>Malacostraca</taxon>
        <taxon>Eumalacostraca</taxon>
        <taxon>Eucarida</taxon>
        <taxon>Decapoda</taxon>
        <taxon>Pleocyemata</taxon>
        <taxon>Anomura</taxon>
        <taxon>Galatheoidea</taxon>
        <taxon>Porcellanidae</taxon>
        <taxon>Petrolisthes</taxon>
    </lineage>
</organism>
<reference evidence="1" key="1">
    <citation type="submission" date="2023-10" db="EMBL/GenBank/DDBJ databases">
        <title>Genome assemblies of two species of porcelain crab, Petrolisthes cinctipes and Petrolisthes manimaculis (Anomura: Porcellanidae).</title>
        <authorList>
            <person name="Angst P."/>
        </authorList>
    </citation>
    <scope>NUCLEOTIDE SEQUENCE</scope>
    <source>
        <strain evidence="1">PB745_01</strain>
        <tissue evidence="1">Gill</tissue>
    </source>
</reference>
<evidence type="ECO:0000313" key="2">
    <source>
        <dbReference type="Proteomes" id="UP001286313"/>
    </source>
</evidence>
<dbReference type="EMBL" id="JAWQEG010001375">
    <property type="protein sequence ID" value="KAK3879942.1"/>
    <property type="molecule type" value="Genomic_DNA"/>
</dbReference>
<sequence>MDGKLIALCPISTDTSRLRQDVNVVLCQDTSENESTNFLCKTKPVAESSLQELKSSSAGSTFPPLGCASGWVGAARSKHILPPVSNRQELPRGSPYYSGNTGFEVTLLQCHLALVFPEG</sequence>
<dbReference type="Proteomes" id="UP001286313">
    <property type="component" value="Unassembled WGS sequence"/>
</dbReference>
<gene>
    <name evidence="1" type="ORF">Pcinc_015536</name>
</gene>
<evidence type="ECO:0000313" key="1">
    <source>
        <dbReference type="EMBL" id="KAK3879942.1"/>
    </source>
</evidence>
<proteinExistence type="predicted"/>
<comment type="caution">
    <text evidence="1">The sequence shown here is derived from an EMBL/GenBank/DDBJ whole genome shotgun (WGS) entry which is preliminary data.</text>
</comment>
<dbReference type="AlphaFoldDB" id="A0AAE1FSV4"/>
<name>A0AAE1FSV4_PETCI</name>